<evidence type="ECO:0000313" key="3">
    <source>
        <dbReference type="EMBL" id="WRL48216.1"/>
    </source>
</evidence>
<gene>
    <name evidence="3" type="ORF">U5817_09280</name>
</gene>
<accession>A0ABZ1AT92</accession>
<name>A0ABZ1AT92_AROEV</name>
<keyword evidence="2" id="KW-0812">Transmembrane</keyword>
<keyword evidence="4" id="KW-1185">Reference proteome</keyword>
<dbReference type="InterPro" id="IPR052894">
    <property type="entry name" value="AsmA-related"/>
</dbReference>
<evidence type="ECO:0000313" key="4">
    <source>
        <dbReference type="Proteomes" id="UP001626593"/>
    </source>
</evidence>
<keyword evidence="2" id="KW-0472">Membrane</keyword>
<dbReference type="RefSeq" id="WP_407280539.1">
    <property type="nucleotide sequence ID" value="NZ_CP141259.1"/>
</dbReference>
<dbReference type="Pfam" id="PF05359">
    <property type="entry name" value="DUF748"/>
    <property type="match status" value="3"/>
</dbReference>
<organism evidence="3 4">
    <name type="scientific">Aromatoleum evansii</name>
    <name type="common">Azoarcus evansii</name>
    <dbReference type="NCBI Taxonomy" id="59406"/>
    <lineage>
        <taxon>Bacteria</taxon>
        <taxon>Pseudomonadati</taxon>
        <taxon>Pseudomonadota</taxon>
        <taxon>Betaproteobacteria</taxon>
        <taxon>Rhodocyclales</taxon>
        <taxon>Rhodocyclaceae</taxon>
        <taxon>Aromatoleum</taxon>
    </lineage>
</organism>
<dbReference type="PANTHER" id="PTHR30441:SF8">
    <property type="entry name" value="DUF748 DOMAIN-CONTAINING PROTEIN"/>
    <property type="match status" value="1"/>
</dbReference>
<feature type="region of interest" description="Disordered" evidence="1">
    <location>
        <begin position="344"/>
        <end position="383"/>
    </location>
</feature>
<evidence type="ECO:0000256" key="1">
    <source>
        <dbReference type="SAM" id="MobiDB-lite"/>
    </source>
</evidence>
<dbReference type="EMBL" id="CP141259">
    <property type="protein sequence ID" value="WRL48216.1"/>
    <property type="molecule type" value="Genomic_DNA"/>
</dbReference>
<dbReference type="PANTHER" id="PTHR30441">
    <property type="entry name" value="DUF748 DOMAIN-CONTAINING PROTEIN"/>
    <property type="match status" value="1"/>
</dbReference>
<feature type="transmembrane region" description="Helical" evidence="2">
    <location>
        <begin position="21"/>
        <end position="43"/>
    </location>
</feature>
<feature type="compositionally biased region" description="Low complexity" evidence="1">
    <location>
        <begin position="825"/>
        <end position="850"/>
    </location>
</feature>
<feature type="compositionally biased region" description="Pro residues" evidence="1">
    <location>
        <begin position="371"/>
        <end position="380"/>
    </location>
</feature>
<keyword evidence="2" id="KW-1133">Transmembrane helix</keyword>
<feature type="compositionally biased region" description="Low complexity" evidence="1">
    <location>
        <begin position="352"/>
        <end position="370"/>
    </location>
</feature>
<evidence type="ECO:0000256" key="2">
    <source>
        <dbReference type="SAM" id="Phobius"/>
    </source>
</evidence>
<protein>
    <submittedName>
        <fullName evidence="3">DUF748 domain-containing protein</fullName>
    </submittedName>
</protein>
<sequence>MSVEAQARSSRFDSARLKRPAKWLAGTILVIAALGFLAAPPLVRHFGQKIASDILGRQVTIQDIDINPFALSVTATGLDIAEADGQPGAFSFRSLYANLEGESIFRVAPVLREIRIEAPRVNFVRIDEARHSWSDVQERLAARPKSEDDKPALFSLNNIQLVDGAVHVDDRLVGVKNEVTDLTIGVPFVSNLPVKVELFIEPVVSALINGRPLQLVGRTRPFANDRDTVLDLKLDGFDFTPYVAYLPFKPAFRLPEGRVSTDLELTFSQVAGETPKVALKGSVDFAAITLQDANGAPLLNIPTLSLGLADVQPLARKLHFDRLEIAQPTVDVVRLGNGRLNFQEILPPPSAEEPAAAAPEPAATQVASPPEVAPPQPAPAAAPVASPAAAAPLVFTLDKATITGATIRVEDRAAGGPNSGGEAFRTEIKDLQFEARNVSTAPEAVAELALDFSTDAGEKSSHRDRVRLSPLEVEGRIAAENFLVSRYLPYYAAQLPGGDVRAGRVDATVQYKLRMAGDEPQLDLLADALVLREFELALKGQKQPVAKLARFAVNDVKVVPADRSVSVGSIESNGAAFAAVRNKQGNLDVLGLVGEAKPAPAVKPGKVAKPAKGGKPSVDDGAAKPWAVTVNRLALDDWAARFEDRTQGTPIVLLADAIKLGAEGISTVKGSTAKLDLAARVNKRGSVGVKGVVGMEPLKGDLSLDLKAVDLLPLQPYVVEQLNIAIARGNLGTRGKLVFEQARDGSLKASFRGDVGVDNFASIDKAHAADFLRWKKLAITGIDFRLAPLAVAVNEISLNDFYTRLILDEQGRLNLREIRHRDTPEAAQSATAPAADEAPAAQGPAASGKAETTVAPPSQPPPPIAIGKVSIKQGNIEFSDRFIRPNYDANLTGMEGELVGLSSDPSTIAKLDLRGKVDNAAPVTVAGQLNPFRQDRYLDIAASVKDFELTAVSAYSGRYVGYGIQKGKLSADLHYKIEDRKLSATNRVFLDQLTFGDKVDSPTALNLPVQLAVSLLKNSRGEIDLNMPIGGSLDDPEFSVAGIVIKAIINLIGKALTAPFSLLGSMFGGGEELSYVEFAPGRTSLDTATAEKIATLARALADRPALKLEITAHADPATDPDGLRRVQMERSVKAAKLKEMVRKGEEAPSLDELTLTPEEYATWLRKVYRDADFKRPRNAIGLLKDLPVEEMEALIVANTKVDDEALRQLALQRGQAIKDKLLEDGKVPAERVFMLSPKVEAAGGEKAGVEGAARRTMFSLK</sequence>
<feature type="region of interest" description="Disordered" evidence="1">
    <location>
        <begin position="822"/>
        <end position="864"/>
    </location>
</feature>
<dbReference type="InterPro" id="IPR008023">
    <property type="entry name" value="DUF748"/>
</dbReference>
<proteinExistence type="predicted"/>
<reference evidence="3 4" key="1">
    <citation type="submission" date="2023-12" db="EMBL/GenBank/DDBJ databases">
        <title>A. evansii MAY27, complete genome.</title>
        <authorList>
            <person name="Wang Y."/>
        </authorList>
    </citation>
    <scope>NUCLEOTIDE SEQUENCE [LARGE SCALE GENOMIC DNA]</scope>
    <source>
        <strain evidence="3 4">MAY27</strain>
    </source>
</reference>
<dbReference type="Proteomes" id="UP001626593">
    <property type="component" value="Chromosome"/>
</dbReference>